<keyword evidence="2 5" id="KW-0812">Transmembrane</keyword>
<feature type="transmembrane region" description="Helical" evidence="5">
    <location>
        <begin position="50"/>
        <end position="70"/>
    </location>
</feature>
<sequence length="407" mass="46287">MLIIEKILKSSLFKNFSYLTLAEIVSKAIGFLVIIYVARILGPDNFGKLGFAQAFTSYFGLIVNLGLDVYGAREVAKNKSKAKELLSNIVLMKFFLFIFVYALLFLIVSFLPKDTYTKKVILLYGLSLFTSVLAIDWFFQGFENFKIIAIGRIIRNVVYAVLVFSFIKYQYQLIEFIGIQILSAVVGVAVLWIVSYNFFSLRTVSLAKWKNLGKTGFILASSFFMISIYYNLDKVMIGFWFPDKYVGWYEAAYRIVNLFIILATIIFNIFTPSLARGEHKAFHNYLIVKNLIGLISSVGIFIAHSILIYYIFGKSFAPASNVLKIFSLLIFLIYLNYSLTAPLYLWGKEKLYLLIVGTGALVNAGLNVIMIPKWNIIGAAWATILSEITILLVTIYKCYDNILIKFK</sequence>
<feature type="transmembrane region" description="Helical" evidence="5">
    <location>
        <begin position="291"/>
        <end position="312"/>
    </location>
</feature>
<evidence type="ECO:0000256" key="5">
    <source>
        <dbReference type="SAM" id="Phobius"/>
    </source>
</evidence>
<feature type="transmembrane region" description="Helical" evidence="5">
    <location>
        <begin position="177"/>
        <end position="199"/>
    </location>
</feature>
<evidence type="ECO:0000313" key="6">
    <source>
        <dbReference type="EMBL" id="HDD43345.1"/>
    </source>
</evidence>
<evidence type="ECO:0000256" key="4">
    <source>
        <dbReference type="ARBA" id="ARBA00023136"/>
    </source>
</evidence>
<organism evidence="6">
    <name type="scientific">Desulfofervidus auxilii</name>
    <dbReference type="NCBI Taxonomy" id="1621989"/>
    <lineage>
        <taxon>Bacteria</taxon>
        <taxon>Pseudomonadati</taxon>
        <taxon>Thermodesulfobacteriota</taxon>
        <taxon>Candidatus Desulfofervidia</taxon>
        <taxon>Candidatus Desulfofervidales</taxon>
        <taxon>Candidatus Desulfofervidaceae</taxon>
        <taxon>Candidatus Desulfofervidus</taxon>
    </lineage>
</organism>
<accession>A0A7C0U1W9</accession>
<dbReference type="InterPro" id="IPR052556">
    <property type="entry name" value="PolySynth_Transporter"/>
</dbReference>
<feature type="transmembrane region" description="Helical" evidence="5">
    <location>
        <begin position="121"/>
        <end position="141"/>
    </location>
</feature>
<name>A0A7C0U1W9_DESA2</name>
<keyword evidence="4 5" id="KW-0472">Membrane</keyword>
<dbReference type="Proteomes" id="UP000886289">
    <property type="component" value="Unassembled WGS sequence"/>
</dbReference>
<dbReference type="PANTHER" id="PTHR43424">
    <property type="entry name" value="LOCUS PUTATIVE PROTEIN 1-RELATED"/>
    <property type="match status" value="1"/>
</dbReference>
<dbReference type="InterPro" id="IPR002797">
    <property type="entry name" value="Polysacc_synth"/>
</dbReference>
<dbReference type="AlphaFoldDB" id="A0A7C0U1W9"/>
<feature type="transmembrane region" description="Helical" evidence="5">
    <location>
        <begin position="211"/>
        <end position="231"/>
    </location>
</feature>
<feature type="transmembrane region" description="Helical" evidence="5">
    <location>
        <begin position="90"/>
        <end position="109"/>
    </location>
</feature>
<feature type="transmembrane region" description="Helical" evidence="5">
    <location>
        <begin position="153"/>
        <end position="171"/>
    </location>
</feature>
<gene>
    <name evidence="6" type="ORF">ENG63_00585</name>
</gene>
<evidence type="ECO:0000256" key="2">
    <source>
        <dbReference type="ARBA" id="ARBA00022692"/>
    </source>
</evidence>
<dbReference type="Pfam" id="PF01943">
    <property type="entry name" value="Polysacc_synt"/>
    <property type="match status" value="1"/>
</dbReference>
<dbReference type="CDD" id="cd13128">
    <property type="entry name" value="MATE_Wzx_like"/>
    <property type="match status" value="1"/>
</dbReference>
<dbReference type="EMBL" id="DRBS01000023">
    <property type="protein sequence ID" value="HDD43345.1"/>
    <property type="molecule type" value="Genomic_DNA"/>
</dbReference>
<evidence type="ECO:0000256" key="3">
    <source>
        <dbReference type="ARBA" id="ARBA00022989"/>
    </source>
</evidence>
<dbReference type="PANTHER" id="PTHR43424:SF1">
    <property type="entry name" value="LOCUS PUTATIVE PROTEIN 1-RELATED"/>
    <property type="match status" value="1"/>
</dbReference>
<keyword evidence="3 5" id="KW-1133">Transmembrane helix</keyword>
<feature type="transmembrane region" description="Helical" evidence="5">
    <location>
        <begin position="16"/>
        <end position="38"/>
    </location>
</feature>
<feature type="transmembrane region" description="Helical" evidence="5">
    <location>
        <begin position="251"/>
        <end position="270"/>
    </location>
</feature>
<comment type="caution">
    <text evidence="6">The sequence shown here is derived from an EMBL/GenBank/DDBJ whole genome shotgun (WGS) entry which is preliminary data.</text>
</comment>
<comment type="subcellular location">
    <subcellularLocation>
        <location evidence="1">Membrane</location>
        <topology evidence="1">Multi-pass membrane protein</topology>
    </subcellularLocation>
</comment>
<protein>
    <submittedName>
        <fullName evidence="6">Flippase</fullName>
    </submittedName>
</protein>
<evidence type="ECO:0000256" key="1">
    <source>
        <dbReference type="ARBA" id="ARBA00004141"/>
    </source>
</evidence>
<feature type="transmembrane region" description="Helical" evidence="5">
    <location>
        <begin position="351"/>
        <end position="370"/>
    </location>
</feature>
<reference evidence="6" key="1">
    <citation type="journal article" date="2020" name="mSystems">
        <title>Genome- and Community-Level Interaction Insights into Carbon Utilization and Element Cycling Functions of Hydrothermarchaeota in Hydrothermal Sediment.</title>
        <authorList>
            <person name="Zhou Z."/>
            <person name="Liu Y."/>
            <person name="Xu W."/>
            <person name="Pan J."/>
            <person name="Luo Z.H."/>
            <person name="Li M."/>
        </authorList>
    </citation>
    <scope>NUCLEOTIDE SEQUENCE [LARGE SCALE GENOMIC DNA]</scope>
    <source>
        <strain evidence="6">HyVt-233</strain>
    </source>
</reference>
<feature type="transmembrane region" description="Helical" evidence="5">
    <location>
        <begin position="318"/>
        <end position="339"/>
    </location>
</feature>
<dbReference type="GO" id="GO:0016020">
    <property type="term" value="C:membrane"/>
    <property type="evidence" value="ECO:0007669"/>
    <property type="project" value="UniProtKB-SubCell"/>
</dbReference>
<feature type="transmembrane region" description="Helical" evidence="5">
    <location>
        <begin position="376"/>
        <end position="399"/>
    </location>
</feature>
<proteinExistence type="predicted"/>